<dbReference type="InterPro" id="IPR027417">
    <property type="entry name" value="P-loop_NTPase"/>
</dbReference>
<dbReference type="Proteomes" id="UP000885672">
    <property type="component" value="Unassembled WGS sequence"/>
</dbReference>
<keyword evidence="1" id="KW-0479">Metal-binding</keyword>
<gene>
    <name evidence="3" type="ORF">ENN51_08515</name>
</gene>
<dbReference type="PANTHER" id="PTHR48102:SF7">
    <property type="entry name" value="ATP-DEPENDENT CLP PROTEASE ATP-BINDING SUBUNIT CLPX-LIKE, MITOCHONDRIAL"/>
    <property type="match status" value="1"/>
</dbReference>
<dbReference type="GO" id="GO:0051082">
    <property type="term" value="F:unfolded protein binding"/>
    <property type="evidence" value="ECO:0007669"/>
    <property type="project" value="UniProtKB-UniRule"/>
</dbReference>
<comment type="caution">
    <text evidence="3">The sequence shown here is derived from an EMBL/GenBank/DDBJ whole genome shotgun (WGS) entry which is preliminary data.</text>
</comment>
<dbReference type="GO" id="GO:0009376">
    <property type="term" value="C:HslUV protease complex"/>
    <property type="evidence" value="ECO:0007669"/>
    <property type="project" value="TreeGrafter"/>
</dbReference>
<dbReference type="Gene3D" id="3.40.50.300">
    <property type="entry name" value="P-loop containing nucleotide triphosphate hydrolases"/>
    <property type="match status" value="1"/>
</dbReference>
<proteinExistence type="inferred from homology"/>
<sequence length="193" mass="20825">MPRCSFCGRPATEAGRLVQGPRARICENCIRVASGLYRGETTPDKKPVVPGTLPPPAAIKAHLDAFVIGQEHAKKVIAVAVYNHYKRAAARARKTEIEKANILLIGPTGVGKTLLAETLARFLHVPFSISDATPLTEAGYVGEDVENILLRLLQSANFDVGRAEHGIVYLDEIDKICRKADSPSITRDVSGEG</sequence>
<feature type="binding site" evidence="1">
    <location>
        <position position="4"/>
    </location>
    <ligand>
        <name>Zn(2+)</name>
        <dbReference type="ChEBI" id="CHEBI:29105"/>
    </ligand>
</feature>
<dbReference type="GO" id="GO:0016887">
    <property type="term" value="F:ATP hydrolysis activity"/>
    <property type="evidence" value="ECO:0007669"/>
    <property type="project" value="InterPro"/>
</dbReference>
<dbReference type="SMART" id="SM00994">
    <property type="entry name" value="zf-C4_ClpX"/>
    <property type="match status" value="1"/>
</dbReference>
<dbReference type="GO" id="GO:0046983">
    <property type="term" value="F:protein dimerization activity"/>
    <property type="evidence" value="ECO:0007669"/>
    <property type="project" value="UniProtKB-UniRule"/>
</dbReference>
<dbReference type="AlphaFoldDB" id="A0A7V0T6Y6"/>
<evidence type="ECO:0000259" key="2">
    <source>
        <dbReference type="PROSITE" id="PS51902"/>
    </source>
</evidence>
<evidence type="ECO:0000313" key="3">
    <source>
        <dbReference type="EMBL" id="HDR00308.1"/>
    </source>
</evidence>
<dbReference type="SUPFAM" id="SSF52540">
    <property type="entry name" value="P-loop containing nucleoside triphosphate hydrolases"/>
    <property type="match status" value="1"/>
</dbReference>
<feature type="binding site" evidence="1">
    <location>
        <position position="29"/>
    </location>
    <ligand>
        <name>Zn(2+)</name>
        <dbReference type="ChEBI" id="CHEBI:29105"/>
    </ligand>
</feature>
<dbReference type="InterPro" id="IPR003959">
    <property type="entry name" value="ATPase_AAA_core"/>
</dbReference>
<feature type="binding site" evidence="1">
    <location>
        <position position="26"/>
    </location>
    <ligand>
        <name>Zn(2+)</name>
        <dbReference type="ChEBI" id="CHEBI:29105"/>
    </ligand>
</feature>
<dbReference type="GO" id="GO:0008270">
    <property type="term" value="F:zinc ion binding"/>
    <property type="evidence" value="ECO:0007669"/>
    <property type="project" value="UniProtKB-UniRule"/>
</dbReference>
<dbReference type="InterPro" id="IPR059188">
    <property type="entry name" value="Znf_CLPX-like"/>
</dbReference>
<feature type="domain" description="ClpX-type ZB" evidence="2">
    <location>
        <begin position="1"/>
        <end position="45"/>
    </location>
</feature>
<accession>A0A7V0T6Y6</accession>
<dbReference type="GO" id="GO:0005524">
    <property type="term" value="F:ATP binding"/>
    <property type="evidence" value="ECO:0007669"/>
    <property type="project" value="InterPro"/>
</dbReference>
<dbReference type="SUPFAM" id="SSF57716">
    <property type="entry name" value="Glucocorticoid receptor-like (DNA-binding domain)"/>
    <property type="match status" value="1"/>
</dbReference>
<dbReference type="InterPro" id="IPR050052">
    <property type="entry name" value="ATP-dep_Clp_protease_ClpX"/>
</dbReference>
<dbReference type="EMBL" id="DSBX01000326">
    <property type="protein sequence ID" value="HDR00308.1"/>
    <property type="molecule type" value="Genomic_DNA"/>
</dbReference>
<comment type="similarity">
    <text evidence="1">Belongs to the ClpX chaperone family.</text>
</comment>
<keyword evidence="1" id="KW-0862">Zinc</keyword>
<organism evidence="3">
    <name type="scientific">candidate division WOR-3 bacterium</name>
    <dbReference type="NCBI Taxonomy" id="2052148"/>
    <lineage>
        <taxon>Bacteria</taxon>
        <taxon>Bacteria division WOR-3</taxon>
    </lineage>
</organism>
<dbReference type="GO" id="GO:0051603">
    <property type="term" value="P:proteolysis involved in protein catabolic process"/>
    <property type="evidence" value="ECO:0007669"/>
    <property type="project" value="TreeGrafter"/>
</dbReference>
<dbReference type="InterPro" id="IPR010603">
    <property type="entry name" value="Znf_CppX_C4"/>
</dbReference>
<evidence type="ECO:0000256" key="1">
    <source>
        <dbReference type="PROSITE-ProRule" id="PRU01250"/>
    </source>
</evidence>
<dbReference type="GO" id="GO:0051301">
    <property type="term" value="P:cell division"/>
    <property type="evidence" value="ECO:0007669"/>
    <property type="project" value="TreeGrafter"/>
</dbReference>
<dbReference type="InterPro" id="IPR038366">
    <property type="entry name" value="Znf_CppX_C4_sf"/>
</dbReference>
<keyword evidence="1" id="KW-0143">Chaperone</keyword>
<dbReference type="Gene3D" id="6.20.220.10">
    <property type="entry name" value="ClpX chaperone, C4-type zinc finger domain"/>
    <property type="match status" value="1"/>
</dbReference>
<name>A0A7V0T6Y6_UNCW3</name>
<dbReference type="PROSITE" id="PS51902">
    <property type="entry name" value="CLPX_ZB"/>
    <property type="match status" value="1"/>
</dbReference>
<dbReference type="Pfam" id="PF07724">
    <property type="entry name" value="AAA_2"/>
    <property type="match status" value="1"/>
</dbReference>
<protein>
    <submittedName>
        <fullName evidence="3">AAA family ATPase</fullName>
    </submittedName>
</protein>
<dbReference type="PANTHER" id="PTHR48102">
    <property type="entry name" value="ATP-DEPENDENT CLP PROTEASE ATP-BINDING SUBUNIT CLPX-LIKE, MITOCHONDRIAL-RELATED"/>
    <property type="match status" value="1"/>
</dbReference>
<feature type="non-terminal residue" evidence="3">
    <location>
        <position position="193"/>
    </location>
</feature>
<reference evidence="3" key="1">
    <citation type="journal article" date="2020" name="mSystems">
        <title>Genome- and Community-Level Interaction Insights into Carbon Utilization and Element Cycling Functions of Hydrothermarchaeota in Hydrothermal Sediment.</title>
        <authorList>
            <person name="Zhou Z."/>
            <person name="Liu Y."/>
            <person name="Xu W."/>
            <person name="Pan J."/>
            <person name="Luo Z.H."/>
            <person name="Li M."/>
        </authorList>
    </citation>
    <scope>NUCLEOTIDE SEQUENCE [LARGE SCALE GENOMIC DNA]</scope>
    <source>
        <strain evidence="3">SpSt-1182</strain>
    </source>
</reference>
<feature type="binding site" evidence="1">
    <location>
        <position position="7"/>
    </location>
    <ligand>
        <name>Zn(2+)</name>
        <dbReference type="ChEBI" id="CHEBI:29105"/>
    </ligand>
</feature>
<dbReference type="GO" id="GO:0006457">
    <property type="term" value="P:protein folding"/>
    <property type="evidence" value="ECO:0007669"/>
    <property type="project" value="UniProtKB-UniRule"/>
</dbReference>
<dbReference type="Pfam" id="PF06689">
    <property type="entry name" value="zf-C4_ClpX"/>
    <property type="match status" value="1"/>
</dbReference>